<proteinExistence type="predicted"/>
<evidence type="ECO:0000313" key="2">
    <source>
        <dbReference type="EMBL" id="RFS19280.1"/>
    </source>
</evidence>
<evidence type="ECO:0000313" key="3">
    <source>
        <dbReference type="Proteomes" id="UP000260644"/>
    </source>
</evidence>
<name>A0A3E1Y3K5_9BACT</name>
<accession>A0A3E1Y3K5</accession>
<dbReference type="AlphaFoldDB" id="A0A3E1Y3K5"/>
<reference evidence="2 3" key="1">
    <citation type="submission" date="2018-07" db="EMBL/GenBank/DDBJ databases">
        <title>Chitinophaga K2CV101002-2 sp. nov., isolated from a monsoon evergreen broad-leaved forest soil.</title>
        <authorList>
            <person name="Lv Y."/>
        </authorList>
    </citation>
    <scope>NUCLEOTIDE SEQUENCE [LARGE SCALE GENOMIC DNA]</scope>
    <source>
        <strain evidence="2 3">GDMCC 1.1288</strain>
    </source>
</reference>
<sequence>MKLFSHLQIGDHHVNHCEDYFLTAKFTEYHLVTAVMDGCSMGTDSYLPATLTGKLLRKICKEFYYRSFIEKSIPNTNTCLEQIFNQLFKEWTFLSKYLDLSREELLNTLLLAVVDLRDQNLELLCIGDGVVCINGQVTSFEQNNKPDYLGYHLKEKFEDWWNNQPQRITAKKVNDFSVSTDGVFSFSAFDNKSYKPLISAPDFLLIDDFLSGNGNMLYRKLIILEEEYGIRPTDDLGIVRVIF</sequence>
<comment type="caution">
    <text evidence="2">The sequence shown here is derived from an EMBL/GenBank/DDBJ whole genome shotgun (WGS) entry which is preliminary data.</text>
</comment>
<dbReference type="EMBL" id="QPMM01000014">
    <property type="protein sequence ID" value="RFS19280.1"/>
    <property type="molecule type" value="Genomic_DNA"/>
</dbReference>
<dbReference type="Pfam" id="PF13672">
    <property type="entry name" value="PP2C_2"/>
    <property type="match status" value="1"/>
</dbReference>
<feature type="domain" description="PPM-type phosphatase" evidence="1">
    <location>
        <begin position="16"/>
        <end position="196"/>
    </location>
</feature>
<protein>
    <submittedName>
        <fullName evidence="2">Stage II sporulation protein E (SpoIIE)</fullName>
    </submittedName>
</protein>
<gene>
    <name evidence="2" type="ORF">DVR12_23895</name>
</gene>
<organism evidence="2 3">
    <name type="scientific">Chitinophaga silvatica</name>
    <dbReference type="NCBI Taxonomy" id="2282649"/>
    <lineage>
        <taxon>Bacteria</taxon>
        <taxon>Pseudomonadati</taxon>
        <taxon>Bacteroidota</taxon>
        <taxon>Chitinophagia</taxon>
        <taxon>Chitinophagales</taxon>
        <taxon>Chitinophagaceae</taxon>
        <taxon>Chitinophaga</taxon>
    </lineage>
</organism>
<dbReference type="Proteomes" id="UP000260644">
    <property type="component" value="Unassembled WGS sequence"/>
</dbReference>
<keyword evidence="3" id="KW-1185">Reference proteome</keyword>
<dbReference type="OrthoDB" id="654410at2"/>
<dbReference type="InterPro" id="IPR001932">
    <property type="entry name" value="PPM-type_phosphatase-like_dom"/>
</dbReference>
<dbReference type="RefSeq" id="WP_116978333.1">
    <property type="nucleotide sequence ID" value="NZ_QPMM01000014.1"/>
</dbReference>
<evidence type="ECO:0000259" key="1">
    <source>
        <dbReference type="Pfam" id="PF13672"/>
    </source>
</evidence>